<evidence type="ECO:0000256" key="1">
    <source>
        <dbReference type="ARBA" id="ARBA00004613"/>
    </source>
</evidence>
<keyword evidence="6 17" id="KW-0378">Hydrolase</keyword>
<keyword evidence="10 17" id="KW-0326">Glycosidase</keyword>
<evidence type="ECO:0000256" key="3">
    <source>
        <dbReference type="ARBA" id="ARBA00022525"/>
    </source>
</evidence>
<evidence type="ECO:0000256" key="6">
    <source>
        <dbReference type="ARBA" id="ARBA00022801"/>
    </source>
</evidence>
<evidence type="ECO:0000313" key="21">
    <source>
        <dbReference type="Proteomes" id="UP001215151"/>
    </source>
</evidence>
<evidence type="ECO:0000256" key="18">
    <source>
        <dbReference type="SAM" id="SignalP"/>
    </source>
</evidence>
<keyword evidence="9" id="KW-0119">Carbohydrate metabolism</keyword>
<keyword evidence="4 18" id="KW-0732">Signal</keyword>
<feature type="active site" evidence="16">
    <location>
        <position position="252"/>
    </location>
</feature>
<dbReference type="Pfam" id="PF00295">
    <property type="entry name" value="Glyco_hydro_28"/>
    <property type="match status" value="1"/>
</dbReference>
<dbReference type="Gene3D" id="2.160.20.10">
    <property type="entry name" value="Single-stranded right-handed beta-helix, Pectin lyase-like"/>
    <property type="match status" value="1"/>
</dbReference>
<comment type="subcellular location">
    <subcellularLocation>
        <location evidence="1">Secreted</location>
    </subcellularLocation>
</comment>
<evidence type="ECO:0000256" key="14">
    <source>
        <dbReference type="ARBA" id="ARBA00038933"/>
    </source>
</evidence>
<keyword evidence="8" id="KW-0325">Glycoprotein</keyword>
<comment type="similarity">
    <text evidence="2 17">Belongs to the glycosyl hydrolase 28 family.</text>
</comment>
<comment type="caution">
    <text evidence="20">The sequence shown here is derived from an EMBL/GenBank/DDBJ whole genome shotgun (WGS) entry which is preliminary data.</text>
</comment>
<dbReference type="InterPro" id="IPR000743">
    <property type="entry name" value="Glyco_hydro_28"/>
</dbReference>
<keyword evidence="7" id="KW-1015">Disulfide bond</keyword>
<protein>
    <recommendedName>
        <fullName evidence="14">galacturonan 1,4-alpha-galacturonidase</fullName>
        <ecNumber evidence="14">3.2.1.67</ecNumber>
    </recommendedName>
</protein>
<dbReference type="InterPro" id="IPR012334">
    <property type="entry name" value="Pectin_lyas_fold"/>
</dbReference>
<keyword evidence="11" id="KW-0961">Cell wall biogenesis/degradation</keyword>
<evidence type="ECO:0000256" key="13">
    <source>
        <dbReference type="ARBA" id="ARBA00037312"/>
    </source>
</evidence>
<comment type="catalytic activity">
    <reaction evidence="15">
        <text>[(1-&gt;4)-alpha-D-galacturonosyl](n) + H2O = alpha-D-galacturonate + [(1-&gt;4)-alpha-D-galacturonosyl](n-1)</text>
        <dbReference type="Rhea" id="RHEA:14117"/>
        <dbReference type="Rhea" id="RHEA-COMP:14570"/>
        <dbReference type="Rhea" id="RHEA-COMP:14572"/>
        <dbReference type="ChEBI" id="CHEBI:15377"/>
        <dbReference type="ChEBI" id="CHEBI:58658"/>
        <dbReference type="ChEBI" id="CHEBI:140523"/>
        <dbReference type="EC" id="3.2.1.67"/>
    </reaction>
</comment>
<evidence type="ECO:0000256" key="9">
    <source>
        <dbReference type="ARBA" id="ARBA00023277"/>
    </source>
</evidence>
<dbReference type="InterPro" id="IPR006626">
    <property type="entry name" value="PbH1"/>
</dbReference>
<keyword evidence="3" id="KW-0964">Secreted</keyword>
<organism evidence="20 21">
    <name type="scientific">Trametes cubensis</name>
    <dbReference type="NCBI Taxonomy" id="1111947"/>
    <lineage>
        <taxon>Eukaryota</taxon>
        <taxon>Fungi</taxon>
        <taxon>Dikarya</taxon>
        <taxon>Basidiomycota</taxon>
        <taxon>Agaricomycotina</taxon>
        <taxon>Agaricomycetes</taxon>
        <taxon>Polyporales</taxon>
        <taxon>Polyporaceae</taxon>
        <taxon>Trametes</taxon>
    </lineage>
</organism>
<evidence type="ECO:0000256" key="15">
    <source>
        <dbReference type="ARBA" id="ARBA00048766"/>
    </source>
</evidence>
<dbReference type="SUPFAM" id="SSF51126">
    <property type="entry name" value="Pectin lyase-like"/>
    <property type="match status" value="1"/>
</dbReference>
<dbReference type="Pfam" id="PF13391">
    <property type="entry name" value="HNH_2"/>
    <property type="match status" value="1"/>
</dbReference>
<dbReference type="GO" id="GO:0004650">
    <property type="term" value="F:polygalacturonase activity"/>
    <property type="evidence" value="ECO:0007669"/>
    <property type="project" value="InterPro"/>
</dbReference>
<keyword evidence="21" id="KW-1185">Reference proteome</keyword>
<dbReference type="GO" id="GO:0071555">
    <property type="term" value="P:cell wall organization"/>
    <property type="evidence" value="ECO:0007669"/>
    <property type="project" value="UniProtKB-KW"/>
</dbReference>
<dbReference type="PANTHER" id="PTHR31736:SF12">
    <property type="entry name" value="EXO-POLYGALACTURONASE, PUTATIVE-RELATED"/>
    <property type="match status" value="1"/>
</dbReference>
<comment type="function">
    <text evidence="13">Specific in hydrolyzing the terminal glycosidic bond of polygalacturonic acid and oligogalacturonates.</text>
</comment>
<sequence>MLAKFLALASLAAISLAHNTHNTRKTCEVPAKGAGQDDGPTINSVFKKCSHNSKIVLDKYYVVDTLLLTQNLDNVEIELSGTVQYTPDIAKWSPQSLYLTYQNATTFWFLSGNNIHMYGGGTIDGNGQVWWDTLNNTHNSGTAGGSSTTFARPIPLTVGNATNVVIENIHEIGSPFWNNFVYQSNNVTYKNINIRAVSYSSSPTANSDGWDIYRSSHVTVRDSVVNNDDDCVSFKPNSTNIVVANMWCNGSHGISVGSLGQYAGETDIVANVSVTNTTMLNAQNGARIKVFGGNPSPNSTIGGGTGYVKNITFKDFHGKHLLFENVENPILINQCYSTAADVCAQYPSNLNISDVHYINVHGTSAGTNGNVVVDMECSDTCEDITATGTHLSSPNGTAVYVCKNIASTAQLNQISQMIRLMLFGKASLKNRHKAPDIKTYGMKLVVKELTCHMIAFAAVCSGYKASPSFYLLSTMTALPPATTAAEILAGSSPTASSVYENFVLPAESAAIDACNTLCTIQARVVGYLLLYPPSEDARSTLTTELASCNGRPDLDVHQAVYELGATYLRHFIFIFRRTRGRTPAPSDDSSPPSPDRAREEYMRQLQPVPRDHLSAKHAALVRDNFRCMLTGVVDMASVDDNLTIRAPGETEDLTRCFHIFPDSLGNTETHGTGPKEHETATVWSILERFGYEDISAELILGSTSKNNLHRLENIMTLSPRIHALFDKMLLWLEKVDEEVGD</sequence>
<evidence type="ECO:0000256" key="17">
    <source>
        <dbReference type="RuleBase" id="RU361169"/>
    </source>
</evidence>
<dbReference type="PROSITE" id="PS00502">
    <property type="entry name" value="POLYGALACTURONASE"/>
    <property type="match status" value="1"/>
</dbReference>
<feature type="chain" id="PRO_5042233209" description="galacturonan 1,4-alpha-galacturonidase" evidence="18">
    <location>
        <begin position="18"/>
        <end position="741"/>
    </location>
</feature>
<dbReference type="InterPro" id="IPR003615">
    <property type="entry name" value="HNH_nuc"/>
</dbReference>
<feature type="signal peptide" evidence="18">
    <location>
        <begin position="1"/>
        <end position="17"/>
    </location>
</feature>
<dbReference type="GO" id="GO:0045490">
    <property type="term" value="P:pectin catabolic process"/>
    <property type="evidence" value="ECO:0007669"/>
    <property type="project" value="UniProtKB-ARBA"/>
</dbReference>
<dbReference type="PANTHER" id="PTHR31736">
    <property type="match status" value="1"/>
</dbReference>
<evidence type="ECO:0000256" key="2">
    <source>
        <dbReference type="ARBA" id="ARBA00008834"/>
    </source>
</evidence>
<dbReference type="GO" id="GO:0005576">
    <property type="term" value="C:extracellular region"/>
    <property type="evidence" value="ECO:0007669"/>
    <property type="project" value="UniProtKB-SubCell"/>
</dbReference>
<accession>A0AAD7TEK3</accession>
<dbReference type="AlphaFoldDB" id="A0AAD7TEK3"/>
<dbReference type="EMBL" id="JAPEVG010001079">
    <property type="protein sequence ID" value="KAJ8454018.1"/>
    <property type="molecule type" value="Genomic_DNA"/>
</dbReference>
<gene>
    <name evidence="20" type="ORF">ONZ51_g13273</name>
</gene>
<evidence type="ECO:0000256" key="4">
    <source>
        <dbReference type="ARBA" id="ARBA00022729"/>
    </source>
</evidence>
<evidence type="ECO:0000256" key="7">
    <source>
        <dbReference type="ARBA" id="ARBA00023157"/>
    </source>
</evidence>
<dbReference type="SMART" id="SM00710">
    <property type="entry name" value="PbH1"/>
    <property type="match status" value="5"/>
</dbReference>
<proteinExistence type="inferred from homology"/>
<feature type="domain" description="HNH nuclease" evidence="19">
    <location>
        <begin position="627"/>
        <end position="730"/>
    </location>
</feature>
<evidence type="ECO:0000259" key="19">
    <source>
        <dbReference type="Pfam" id="PF13391"/>
    </source>
</evidence>
<evidence type="ECO:0000256" key="12">
    <source>
        <dbReference type="ARBA" id="ARBA00023326"/>
    </source>
</evidence>
<dbReference type="Proteomes" id="UP001215151">
    <property type="component" value="Unassembled WGS sequence"/>
</dbReference>
<reference evidence="20" key="1">
    <citation type="submission" date="2022-11" db="EMBL/GenBank/DDBJ databases">
        <title>Genome Sequence of Cubamyces cubensis.</title>
        <authorList>
            <person name="Buettner E."/>
        </authorList>
    </citation>
    <scope>NUCLEOTIDE SEQUENCE</scope>
    <source>
        <strain evidence="20">MPL-01</strain>
    </source>
</reference>
<evidence type="ECO:0000256" key="8">
    <source>
        <dbReference type="ARBA" id="ARBA00023180"/>
    </source>
</evidence>
<evidence type="ECO:0000313" key="20">
    <source>
        <dbReference type="EMBL" id="KAJ8454018.1"/>
    </source>
</evidence>
<evidence type="ECO:0000256" key="5">
    <source>
        <dbReference type="ARBA" id="ARBA00022737"/>
    </source>
</evidence>
<evidence type="ECO:0000256" key="16">
    <source>
        <dbReference type="PROSITE-ProRule" id="PRU10052"/>
    </source>
</evidence>
<keyword evidence="5" id="KW-0677">Repeat</keyword>
<keyword evidence="12" id="KW-0624">Polysaccharide degradation</keyword>
<dbReference type="InterPro" id="IPR011050">
    <property type="entry name" value="Pectin_lyase_fold/virulence"/>
</dbReference>
<dbReference type="GO" id="GO:0047911">
    <property type="term" value="F:galacturan 1,4-alpha-galacturonidase activity"/>
    <property type="evidence" value="ECO:0007669"/>
    <property type="project" value="UniProtKB-EC"/>
</dbReference>
<name>A0AAD7TEK3_9APHY</name>
<evidence type="ECO:0000256" key="11">
    <source>
        <dbReference type="ARBA" id="ARBA00023316"/>
    </source>
</evidence>
<evidence type="ECO:0000256" key="10">
    <source>
        <dbReference type="ARBA" id="ARBA00023295"/>
    </source>
</evidence>
<dbReference type="EC" id="3.2.1.67" evidence="14"/>